<reference evidence="1 2" key="1">
    <citation type="journal article" date="2019" name="Nat. Ecol. Evol.">
        <title>Megaphylogeny resolves global patterns of mushroom evolution.</title>
        <authorList>
            <person name="Varga T."/>
            <person name="Krizsan K."/>
            <person name="Foldi C."/>
            <person name="Dima B."/>
            <person name="Sanchez-Garcia M."/>
            <person name="Sanchez-Ramirez S."/>
            <person name="Szollosi G.J."/>
            <person name="Szarkandi J.G."/>
            <person name="Papp V."/>
            <person name="Albert L."/>
            <person name="Andreopoulos W."/>
            <person name="Angelini C."/>
            <person name="Antonin V."/>
            <person name="Barry K.W."/>
            <person name="Bougher N.L."/>
            <person name="Buchanan P."/>
            <person name="Buyck B."/>
            <person name="Bense V."/>
            <person name="Catcheside P."/>
            <person name="Chovatia M."/>
            <person name="Cooper J."/>
            <person name="Damon W."/>
            <person name="Desjardin D."/>
            <person name="Finy P."/>
            <person name="Geml J."/>
            <person name="Haridas S."/>
            <person name="Hughes K."/>
            <person name="Justo A."/>
            <person name="Karasinski D."/>
            <person name="Kautmanova I."/>
            <person name="Kiss B."/>
            <person name="Kocsube S."/>
            <person name="Kotiranta H."/>
            <person name="LaButti K.M."/>
            <person name="Lechner B.E."/>
            <person name="Liimatainen K."/>
            <person name="Lipzen A."/>
            <person name="Lukacs Z."/>
            <person name="Mihaltcheva S."/>
            <person name="Morgado L.N."/>
            <person name="Niskanen T."/>
            <person name="Noordeloos M.E."/>
            <person name="Ohm R.A."/>
            <person name="Ortiz-Santana B."/>
            <person name="Ovrebo C."/>
            <person name="Racz N."/>
            <person name="Riley R."/>
            <person name="Savchenko A."/>
            <person name="Shiryaev A."/>
            <person name="Soop K."/>
            <person name="Spirin V."/>
            <person name="Szebenyi C."/>
            <person name="Tomsovsky M."/>
            <person name="Tulloss R.E."/>
            <person name="Uehling J."/>
            <person name="Grigoriev I.V."/>
            <person name="Vagvolgyi C."/>
            <person name="Papp T."/>
            <person name="Martin F.M."/>
            <person name="Miettinen O."/>
            <person name="Hibbett D.S."/>
            <person name="Nagy L.G."/>
        </authorList>
    </citation>
    <scope>NUCLEOTIDE SEQUENCE [LARGE SCALE GENOMIC DNA]</scope>
    <source>
        <strain evidence="1 2">CBS 166.37</strain>
    </source>
</reference>
<evidence type="ECO:0000313" key="2">
    <source>
        <dbReference type="Proteomes" id="UP000308652"/>
    </source>
</evidence>
<accession>A0A5C3LV45</accession>
<protein>
    <submittedName>
        <fullName evidence="1">Uncharacterized protein</fullName>
    </submittedName>
</protein>
<sequence length="59" mass="6669">MSPPLAPTTTTTIEEEVDMRIAEDIIRRIIIPFTHIPQQRLLTCTSQEPEAETPLPGLR</sequence>
<keyword evidence="2" id="KW-1185">Reference proteome</keyword>
<name>A0A5C3LV45_9AGAR</name>
<proteinExistence type="predicted"/>
<dbReference type="AlphaFoldDB" id="A0A5C3LV45"/>
<dbReference type="Proteomes" id="UP000308652">
    <property type="component" value="Unassembled WGS sequence"/>
</dbReference>
<dbReference type="EMBL" id="ML213610">
    <property type="protein sequence ID" value="TFK37059.1"/>
    <property type="molecule type" value="Genomic_DNA"/>
</dbReference>
<evidence type="ECO:0000313" key="1">
    <source>
        <dbReference type="EMBL" id="TFK37059.1"/>
    </source>
</evidence>
<organism evidence="1 2">
    <name type="scientific">Crucibulum laeve</name>
    <dbReference type="NCBI Taxonomy" id="68775"/>
    <lineage>
        <taxon>Eukaryota</taxon>
        <taxon>Fungi</taxon>
        <taxon>Dikarya</taxon>
        <taxon>Basidiomycota</taxon>
        <taxon>Agaricomycotina</taxon>
        <taxon>Agaricomycetes</taxon>
        <taxon>Agaricomycetidae</taxon>
        <taxon>Agaricales</taxon>
        <taxon>Agaricineae</taxon>
        <taxon>Nidulariaceae</taxon>
        <taxon>Crucibulum</taxon>
    </lineage>
</organism>
<gene>
    <name evidence="1" type="ORF">BDQ12DRAFT_724522</name>
</gene>